<feature type="region of interest" description="Disordered" evidence="1">
    <location>
        <begin position="210"/>
        <end position="230"/>
    </location>
</feature>
<feature type="domain" description="FAS1" evidence="2">
    <location>
        <begin position="416"/>
        <end position="558"/>
    </location>
</feature>
<name>A0A6F9DJ67_9ASCI</name>
<gene>
    <name evidence="3" type="primary">LOC100185777</name>
</gene>
<feature type="domain" description="FAS1" evidence="2">
    <location>
        <begin position="562"/>
        <end position="689"/>
    </location>
</feature>
<dbReference type="SUPFAM" id="SSF82153">
    <property type="entry name" value="FAS1 domain"/>
    <property type="match status" value="4"/>
</dbReference>
<dbReference type="InterPro" id="IPR050904">
    <property type="entry name" value="Adhesion/Biosynth-related"/>
</dbReference>
<protein>
    <submittedName>
        <fullName evidence="3">Uncharacterized protein LOC100185777</fullName>
    </submittedName>
</protein>
<dbReference type="InterPro" id="IPR000782">
    <property type="entry name" value="FAS1_domain"/>
</dbReference>
<dbReference type="SMART" id="SM00554">
    <property type="entry name" value="FAS1"/>
    <property type="match status" value="4"/>
</dbReference>
<organism evidence="3">
    <name type="scientific">Phallusia mammillata</name>
    <dbReference type="NCBI Taxonomy" id="59560"/>
    <lineage>
        <taxon>Eukaryota</taxon>
        <taxon>Metazoa</taxon>
        <taxon>Chordata</taxon>
        <taxon>Tunicata</taxon>
        <taxon>Ascidiacea</taxon>
        <taxon>Phlebobranchia</taxon>
        <taxon>Ascidiidae</taxon>
        <taxon>Phallusia</taxon>
    </lineage>
</organism>
<dbReference type="AlphaFoldDB" id="A0A6F9DJ67"/>
<evidence type="ECO:0000256" key="1">
    <source>
        <dbReference type="SAM" id="MobiDB-lite"/>
    </source>
</evidence>
<dbReference type="PANTHER" id="PTHR10900:SF77">
    <property type="entry name" value="FI19380P1"/>
    <property type="match status" value="1"/>
</dbReference>
<dbReference type="FunFam" id="2.30.180.10:FF:000032">
    <property type="entry name" value="Fasciclin domain-containing protein, putative"/>
    <property type="match status" value="1"/>
</dbReference>
<evidence type="ECO:0000313" key="3">
    <source>
        <dbReference type="EMBL" id="CAB3262955.1"/>
    </source>
</evidence>
<dbReference type="Gene3D" id="2.30.180.10">
    <property type="entry name" value="FAS1 domain"/>
    <property type="match status" value="4"/>
</dbReference>
<sequence>MLPSKKMFLIWRCCFIAMGLLGLLAELRTVTGYRSRQRATHSSLYKFSPTRGIVGRGLRYTPRKVYTNSYSRPTSSRSYLSPTVVHRYSVTPTRGRVTPTRRYFGGSTQMYPPGTRMMKIPHGMKFVYKTRRQFGPSPRYPTKSTGGKYRTFLRSTARSNYPSSTSHRFPTPRVSSPTVANNAKNKATRLDSSTNFIPQVVRSPTRVPTRLYTPTTASSPRTAQSSPKNLFDVEPQRTKHENQLLSGITRVSKPTHPSSVLRIHTTSMSEAQKLVKDLGDGFKISFTKTNPKFIAMLDGNTTDSSKVGAPTIAARSVIPSRSSNRSETKKQVGSNRRDTSAHRKKWWQGQHVCVTESPGLYGLTSDILRRIRTEERCKERKRKYVCVESYGFGGRRPTKTITHHCCSGFHIDRTRTSCQPGSIMRRSELTEPTMLISRGQAPDLGRGPPQGIGDEKLTVFMPNDEVLVEALANSPNDTEVSDSNQVRQFLENHVIPNQMLISTEIQNDQLFTAISGYPIRVNFYPSDLERIMTVNCRKVGVRDVINDNSVVYFIDNIIQPVTESMLDHLARKDEFSEFLSALKETGLDERVVSANGSFTLFAPSNQAFTSIPAAHKTGDCLKTLMRNHIVDHVMCTPVASVHAAHVLTNLGENVTMERRDGTLHVKESEIITSDVMTTNGVIHVINKMVEPTAITAVLDVVLTDSRLSDMMEMLQAAGTNNVLEKHHNFTVIAPTNRAFKKLNRSVIMHLLSNVDLLRNVLKFHVVPGTVTLDDLHSRDSLDTAATGPNQILVDQYRRNIRVLHRGHKRVVRKLTNTLQCARVLRSPKIKPCNGEVLVIDRVLFPPEGPILTILQHESTRSNFSIILDAIAKAGINQIFAVEGRFTFFAPTNKAFQRLAPRVLRLLLSNTHRLAKVIKLHLVEGSHCSVSLLQKPVRLRSKLGTSITSCPKRKRIMLGRRRKRLRARVTESDLIASNGIVYGIDNILLPRRFSLH</sequence>
<reference evidence="3" key="1">
    <citation type="submission" date="2020-04" db="EMBL/GenBank/DDBJ databases">
        <authorList>
            <person name="Neveu A P."/>
        </authorList>
    </citation>
    <scope>NUCLEOTIDE SEQUENCE</scope>
    <source>
        <tissue evidence="3">Whole embryo</tissue>
    </source>
</reference>
<feature type="compositionally biased region" description="Polar residues" evidence="1">
    <location>
        <begin position="212"/>
        <end position="228"/>
    </location>
</feature>
<dbReference type="InterPro" id="IPR036378">
    <property type="entry name" value="FAS1_dom_sf"/>
</dbReference>
<feature type="compositionally biased region" description="Basic and acidic residues" evidence="1">
    <location>
        <begin position="324"/>
        <end position="341"/>
    </location>
</feature>
<evidence type="ECO:0000259" key="2">
    <source>
        <dbReference type="PROSITE" id="PS50213"/>
    </source>
</evidence>
<feature type="region of interest" description="Disordered" evidence="1">
    <location>
        <begin position="315"/>
        <end position="343"/>
    </location>
</feature>
<feature type="domain" description="FAS1" evidence="2">
    <location>
        <begin position="694"/>
        <end position="843"/>
    </location>
</feature>
<accession>A0A6F9DJ67</accession>
<dbReference type="PANTHER" id="PTHR10900">
    <property type="entry name" value="PERIOSTIN-RELATED"/>
    <property type="match status" value="1"/>
</dbReference>
<dbReference type="EMBL" id="LR787093">
    <property type="protein sequence ID" value="CAB3262955.1"/>
    <property type="molecule type" value="mRNA"/>
</dbReference>
<dbReference type="PROSITE" id="PS50213">
    <property type="entry name" value="FAS1"/>
    <property type="match status" value="4"/>
</dbReference>
<feature type="region of interest" description="Disordered" evidence="1">
    <location>
        <begin position="158"/>
        <end position="179"/>
    </location>
</feature>
<proteinExistence type="evidence at transcript level"/>
<feature type="domain" description="FAS1" evidence="2">
    <location>
        <begin position="847"/>
        <end position="987"/>
    </location>
</feature>
<dbReference type="Pfam" id="PF02469">
    <property type="entry name" value="Fasciclin"/>
    <property type="match status" value="4"/>
</dbReference>